<dbReference type="Proteomes" id="UP000035800">
    <property type="component" value="Chromosome I"/>
</dbReference>
<name>A0A097ESR4_9LEPT</name>
<dbReference type="STRING" id="758847.LSS_22250"/>
<evidence type="ECO:0000313" key="1">
    <source>
        <dbReference type="EMBL" id="AIT10971.1"/>
    </source>
</evidence>
<protein>
    <submittedName>
        <fullName evidence="1">Uncharacterized protein</fullName>
    </submittedName>
</protein>
<reference evidence="1 2" key="2">
    <citation type="journal article" date="2014" name="Emerg. Microbes Infect.">
        <title>Potential impact on kidney infection: a whole-genome analysis of Leptospira santarosai serovar Shermani.</title>
        <authorList>
            <person name="Chou L.F."/>
            <person name="Chen T.W."/>
            <person name="Ko Y.C."/>
            <person name="Pan M.J."/>
            <person name="Tian Y.C."/>
            <person name="Chiu C.H."/>
            <person name="Tang P."/>
            <person name="Hung C.C."/>
            <person name="Yang C.W."/>
        </authorList>
    </citation>
    <scope>NUCLEOTIDE SEQUENCE</scope>
    <source>
        <strain evidence="1 2">LT 821</strain>
    </source>
</reference>
<dbReference type="EMBL" id="CP006694">
    <property type="protein sequence ID" value="AIT10971.1"/>
    <property type="molecule type" value="Genomic_DNA"/>
</dbReference>
<gene>
    <name evidence="1" type="ORF">LSS_22250</name>
</gene>
<dbReference type="KEGG" id="lst:LSS_22250"/>
<evidence type="ECO:0000313" key="2">
    <source>
        <dbReference type="Proteomes" id="UP000035800"/>
    </source>
</evidence>
<proteinExistence type="predicted"/>
<organism evidence="1 2">
    <name type="scientific">Leptospira santarosai serovar Shermani str. LT 821</name>
    <dbReference type="NCBI Taxonomy" id="758847"/>
    <lineage>
        <taxon>Bacteria</taxon>
        <taxon>Pseudomonadati</taxon>
        <taxon>Spirochaetota</taxon>
        <taxon>Spirochaetia</taxon>
        <taxon>Leptospirales</taxon>
        <taxon>Leptospiraceae</taxon>
        <taxon>Leptospira</taxon>
    </lineage>
</organism>
<accession>A0A097ESR4</accession>
<sequence>MIVGTPTFYYEHPLISRQILGQTPKWILLFKTTILVETFSQKIRLGILIFEIGLFGF</sequence>
<reference evidence="1 2" key="1">
    <citation type="journal article" date="2012" name="Gene">
        <title>Sequence of Leptospira santarosai serovar Shermani genome and prediction of virulence-associated genes.</title>
        <authorList>
            <person name="Chou L.F."/>
            <person name="Chen Y.T."/>
            <person name="Lu C.W."/>
            <person name="Ko Y.C."/>
            <person name="Tang C.Y."/>
            <person name="Pan M.J."/>
            <person name="Tian Y.C."/>
            <person name="Chiu C.H."/>
            <person name="Hung C.C."/>
            <person name="Yang C.W."/>
        </authorList>
    </citation>
    <scope>NUCLEOTIDE SEQUENCE [LARGE SCALE GENOMIC DNA]</scope>
    <source>
        <strain evidence="1">LT 821</strain>
    </source>
</reference>
<dbReference type="AlphaFoldDB" id="A0A097ESR4"/>